<dbReference type="RefSeq" id="WP_205009277.1">
    <property type="nucleotide sequence ID" value="NZ_JAFBEH010000011.1"/>
</dbReference>
<reference evidence="2 3" key="1">
    <citation type="submission" date="2021-01" db="EMBL/GenBank/DDBJ databases">
        <title>Genomic Encyclopedia of Type Strains, Phase IV (KMG-IV): sequencing the most valuable type-strain genomes for metagenomic binning, comparative biology and taxonomic classification.</title>
        <authorList>
            <person name="Goeker M."/>
        </authorList>
    </citation>
    <scope>NUCLEOTIDE SEQUENCE [LARGE SCALE GENOMIC DNA]</scope>
    <source>
        <strain evidence="2 3">DSM 27382</strain>
    </source>
</reference>
<feature type="transmembrane region" description="Helical" evidence="1">
    <location>
        <begin position="143"/>
        <end position="167"/>
    </location>
</feature>
<keyword evidence="1" id="KW-0812">Transmembrane</keyword>
<accession>A0ABS2PR82</accession>
<keyword evidence="3" id="KW-1185">Reference proteome</keyword>
<feature type="transmembrane region" description="Helical" evidence="1">
    <location>
        <begin position="267"/>
        <end position="288"/>
    </location>
</feature>
<feature type="transmembrane region" description="Helical" evidence="1">
    <location>
        <begin position="12"/>
        <end position="31"/>
    </location>
</feature>
<keyword evidence="1" id="KW-1133">Transmembrane helix</keyword>
<keyword evidence="1" id="KW-0472">Membrane</keyword>
<feature type="transmembrane region" description="Helical" evidence="1">
    <location>
        <begin position="454"/>
        <end position="473"/>
    </location>
</feature>
<evidence type="ECO:0000256" key="1">
    <source>
        <dbReference type="SAM" id="Phobius"/>
    </source>
</evidence>
<dbReference type="EMBL" id="JAFBEH010000011">
    <property type="protein sequence ID" value="MBM7642431.1"/>
    <property type="molecule type" value="Genomic_DNA"/>
</dbReference>
<feature type="transmembrane region" description="Helical" evidence="1">
    <location>
        <begin position="37"/>
        <end position="57"/>
    </location>
</feature>
<sequence length="505" mass="56871">MKRKNELSKWSQYALVLLVSVMCLLSLYWFYAATGLLAGLDLAIVLSGILILALLFVSKKGLRWAGLVLQKAMPISLILLVSLQIAMLLSTNLMIRSDAAMVYNGASKLVDSAIISSYLTENTNNLTLFLYERFFYNIFGSNAIWVLQGLNMLFVDSAAIGLYGLALRFFNKKTAVISFYAYLLILAATPQFLAMYTDVMAMPIVVWQLYLVFSLMDQKSLAWSGVLMRGVFLGSLSGLAYAIRPPLLVLMIAFFMMLFLYGKAKLLLQASLGFLLGFALLFVTLTVIQKNQDQVEITYGQSKTSLAFIDLGLTYLGTDQADFQSGLALFTDEVTDGSYDGRYSNEVVLKDIKRRLEDYSLSTFVGHLLLKSSLTLRDGTLGWTYKDASLEGASFQNPLYEKFKDQSWAKWISSHLIYTDQEHFVFARSYLQLVWLVLILGLLLVFLWPRSLGIKEHFLLLALLGGFLFLMVFEGSKTRYMIQFLPQFLLLSAAGFDKLITRRLS</sequence>
<protein>
    <submittedName>
        <fullName evidence="2">Integral membrane protein (TIGR03766 family)</fullName>
    </submittedName>
</protein>
<gene>
    <name evidence="2" type="ORF">JOC28_000728</name>
</gene>
<feature type="transmembrane region" description="Helical" evidence="1">
    <location>
        <begin position="430"/>
        <end position="448"/>
    </location>
</feature>
<proteinExistence type="predicted"/>
<dbReference type="Proteomes" id="UP000697472">
    <property type="component" value="Unassembled WGS sequence"/>
</dbReference>
<name>A0ABS2PR82_9STRE</name>
<feature type="transmembrane region" description="Helical" evidence="1">
    <location>
        <begin position="174"/>
        <end position="193"/>
    </location>
</feature>
<evidence type="ECO:0000313" key="3">
    <source>
        <dbReference type="Proteomes" id="UP000697472"/>
    </source>
</evidence>
<organism evidence="2 3">
    <name type="scientific">Streptococcus loxodontisalivarius</name>
    <dbReference type="NCBI Taxonomy" id="1349415"/>
    <lineage>
        <taxon>Bacteria</taxon>
        <taxon>Bacillati</taxon>
        <taxon>Bacillota</taxon>
        <taxon>Bacilli</taxon>
        <taxon>Lactobacillales</taxon>
        <taxon>Streptococcaceae</taxon>
        <taxon>Streptococcus</taxon>
    </lineage>
</organism>
<evidence type="ECO:0000313" key="2">
    <source>
        <dbReference type="EMBL" id="MBM7642431.1"/>
    </source>
</evidence>
<comment type="caution">
    <text evidence="2">The sequence shown here is derived from an EMBL/GenBank/DDBJ whole genome shotgun (WGS) entry which is preliminary data.</text>
</comment>
<feature type="transmembrane region" description="Helical" evidence="1">
    <location>
        <begin position="238"/>
        <end position="261"/>
    </location>
</feature>